<feature type="compositionally biased region" description="Basic and acidic residues" evidence="1">
    <location>
        <begin position="51"/>
        <end position="77"/>
    </location>
</feature>
<feature type="region of interest" description="Disordered" evidence="1">
    <location>
        <begin position="1"/>
        <end position="138"/>
    </location>
</feature>
<feature type="compositionally biased region" description="Basic and acidic residues" evidence="1">
    <location>
        <begin position="85"/>
        <end position="107"/>
    </location>
</feature>
<feature type="compositionally biased region" description="Polar residues" evidence="1">
    <location>
        <begin position="1"/>
        <end position="19"/>
    </location>
</feature>
<dbReference type="Proteomes" id="UP001146793">
    <property type="component" value="Unassembled WGS sequence"/>
</dbReference>
<reference evidence="2" key="1">
    <citation type="submission" date="2022-08" db="EMBL/GenBank/DDBJ databases">
        <title>Novel sulphate-reducing endosymbionts in the free-living metamonad Anaeramoeba.</title>
        <authorList>
            <person name="Jerlstrom-Hultqvist J."/>
            <person name="Cepicka I."/>
            <person name="Gallot-Lavallee L."/>
            <person name="Salas-Leiva D."/>
            <person name="Curtis B.A."/>
            <person name="Zahonova K."/>
            <person name="Pipaliya S."/>
            <person name="Dacks J."/>
            <person name="Roger A.J."/>
        </authorList>
    </citation>
    <scope>NUCLEOTIDE SEQUENCE</scope>
    <source>
        <strain evidence="2">Busselton2</strain>
    </source>
</reference>
<dbReference type="AlphaFoldDB" id="A0AAV7ZRW0"/>
<protein>
    <submittedName>
        <fullName evidence="2">Uncharacterized protein</fullName>
    </submittedName>
</protein>
<sequence>MTNTIEFQENTENKSNLSKKIQKEETNNSNQFEESDSNDEDIASFNFVVPKESDPIEEPETHHIKESKYIFVEKNEDYSNSSRKQKQDGGDWVVKDQKDEENIKDQEQLQQQLQQLQQKTQQPQPQQQQQQQQQQQKKSQIIQVESLDFCSQIVQSQIPDFLDSTHEDQQTKFNLLRSVHSFSQQLLPSRKKKAKKFQKPRMARQLSNPKHLEDFD</sequence>
<organism evidence="2 3">
    <name type="scientific">Anaeramoeba flamelloides</name>
    <dbReference type="NCBI Taxonomy" id="1746091"/>
    <lineage>
        <taxon>Eukaryota</taxon>
        <taxon>Metamonada</taxon>
        <taxon>Anaeramoebidae</taxon>
        <taxon>Anaeramoeba</taxon>
    </lineage>
</organism>
<feature type="compositionally biased region" description="Low complexity" evidence="1">
    <location>
        <begin position="108"/>
        <end position="138"/>
    </location>
</feature>
<name>A0AAV7ZRW0_9EUKA</name>
<dbReference type="EMBL" id="JANTQA010000023">
    <property type="protein sequence ID" value="KAJ3444687.1"/>
    <property type="molecule type" value="Genomic_DNA"/>
</dbReference>
<evidence type="ECO:0000313" key="3">
    <source>
        <dbReference type="Proteomes" id="UP001146793"/>
    </source>
</evidence>
<comment type="caution">
    <text evidence="2">The sequence shown here is derived from an EMBL/GenBank/DDBJ whole genome shotgun (WGS) entry which is preliminary data.</text>
</comment>
<evidence type="ECO:0000313" key="2">
    <source>
        <dbReference type="EMBL" id="KAJ3444687.1"/>
    </source>
</evidence>
<feature type="compositionally biased region" description="Acidic residues" evidence="1">
    <location>
        <begin position="33"/>
        <end position="42"/>
    </location>
</feature>
<feature type="region of interest" description="Disordered" evidence="1">
    <location>
        <begin position="187"/>
        <end position="216"/>
    </location>
</feature>
<proteinExistence type="predicted"/>
<accession>A0AAV7ZRW0</accession>
<evidence type="ECO:0000256" key="1">
    <source>
        <dbReference type="SAM" id="MobiDB-lite"/>
    </source>
</evidence>
<gene>
    <name evidence="2" type="ORF">M0812_10546</name>
</gene>
<feature type="compositionally biased region" description="Basic residues" evidence="1">
    <location>
        <begin position="189"/>
        <end position="202"/>
    </location>
</feature>